<accession>A0A1E3NGF5</accession>
<reference evidence="1 2" key="1">
    <citation type="journal article" date="2016" name="Proc. Natl. Acad. Sci. U.S.A.">
        <title>Comparative genomics of biotechnologically important yeasts.</title>
        <authorList>
            <person name="Riley R."/>
            <person name="Haridas S."/>
            <person name="Wolfe K.H."/>
            <person name="Lopes M.R."/>
            <person name="Hittinger C.T."/>
            <person name="Goeker M."/>
            <person name="Salamov A.A."/>
            <person name="Wisecaver J.H."/>
            <person name="Long T.M."/>
            <person name="Calvey C.H."/>
            <person name="Aerts A.L."/>
            <person name="Barry K.W."/>
            <person name="Choi C."/>
            <person name="Clum A."/>
            <person name="Coughlan A.Y."/>
            <person name="Deshpande S."/>
            <person name="Douglass A.P."/>
            <person name="Hanson S.J."/>
            <person name="Klenk H.-P."/>
            <person name="LaButti K.M."/>
            <person name="Lapidus A."/>
            <person name="Lindquist E.A."/>
            <person name="Lipzen A.M."/>
            <person name="Meier-Kolthoff J.P."/>
            <person name="Ohm R.A."/>
            <person name="Otillar R.P."/>
            <person name="Pangilinan J.L."/>
            <person name="Peng Y."/>
            <person name="Rokas A."/>
            <person name="Rosa C.A."/>
            <person name="Scheuner C."/>
            <person name="Sibirny A.A."/>
            <person name="Slot J.C."/>
            <person name="Stielow J.B."/>
            <person name="Sun H."/>
            <person name="Kurtzman C.P."/>
            <person name="Blackwell M."/>
            <person name="Grigoriev I.V."/>
            <person name="Jeffries T.W."/>
        </authorList>
    </citation>
    <scope>NUCLEOTIDE SEQUENCE [LARGE SCALE GENOMIC DNA]</scope>
    <source>
        <strain evidence="1 2">NRRL Y-2026</strain>
    </source>
</reference>
<evidence type="ECO:0000313" key="2">
    <source>
        <dbReference type="Proteomes" id="UP000094455"/>
    </source>
</evidence>
<dbReference type="RefSeq" id="XP_019016305.1">
    <property type="nucleotide sequence ID" value="XM_019161332.1"/>
</dbReference>
<evidence type="ECO:0000313" key="1">
    <source>
        <dbReference type="EMBL" id="ODQ45192.1"/>
    </source>
</evidence>
<dbReference type="EMBL" id="KV454005">
    <property type="protein sequence ID" value="ODQ45192.1"/>
    <property type="molecule type" value="Genomic_DNA"/>
</dbReference>
<name>A0A1E3NGF5_9ASCO</name>
<protein>
    <submittedName>
        <fullName evidence="1">Uncharacterized protein</fullName>
    </submittedName>
</protein>
<keyword evidence="2" id="KW-1185">Reference proteome</keyword>
<sequence length="139" mass="15227">MRKPRSAVLRKAPRLIYGDRRQLSSSPRGSPREQPTRCTLVGTALCVATGSHDLPRRACRYEQRLSPLLAFRAAAKPEQNQHNVAFPSPAHRVAAAAAATLGHAALEGEASPCPQGWKIIPQLCERGAALYHRRCLNRS</sequence>
<dbReference type="GeneID" id="30178019"/>
<proteinExistence type="predicted"/>
<dbReference type="Proteomes" id="UP000094455">
    <property type="component" value="Unassembled WGS sequence"/>
</dbReference>
<dbReference type="AlphaFoldDB" id="A0A1E3NGF5"/>
<organism evidence="1 2">
    <name type="scientific">Pichia membranifaciens NRRL Y-2026</name>
    <dbReference type="NCBI Taxonomy" id="763406"/>
    <lineage>
        <taxon>Eukaryota</taxon>
        <taxon>Fungi</taxon>
        <taxon>Dikarya</taxon>
        <taxon>Ascomycota</taxon>
        <taxon>Saccharomycotina</taxon>
        <taxon>Pichiomycetes</taxon>
        <taxon>Pichiales</taxon>
        <taxon>Pichiaceae</taxon>
        <taxon>Pichia</taxon>
    </lineage>
</organism>
<gene>
    <name evidence="1" type="ORF">PICMEDRAFT_167567</name>
</gene>